<sequence>ITLVQAVPISSSEGNNVLASEDLPNSPFLLTYTATIVSDSYIPDNQCGRESFALAKKLYNSVTNNKNINQHKPLNNKHSRDKVTSLNFVDLISQIQKGTPTSETTYGEPSSSTTNYEDNTLISNDDSTELLHVRPQSITSNTKYKVHESFAHQKIVF</sequence>
<protein>
    <submittedName>
        <fullName evidence="1">12484_t:CDS:1</fullName>
    </submittedName>
</protein>
<proteinExistence type="predicted"/>
<dbReference type="Proteomes" id="UP000789901">
    <property type="component" value="Unassembled WGS sequence"/>
</dbReference>
<dbReference type="EMBL" id="CAJVQB010000020">
    <property type="protein sequence ID" value="CAG8458693.1"/>
    <property type="molecule type" value="Genomic_DNA"/>
</dbReference>
<feature type="non-terminal residue" evidence="1">
    <location>
        <position position="1"/>
    </location>
</feature>
<evidence type="ECO:0000313" key="2">
    <source>
        <dbReference type="Proteomes" id="UP000789901"/>
    </source>
</evidence>
<accession>A0ABM8VVX5</accession>
<reference evidence="1 2" key="1">
    <citation type="submission" date="2021-06" db="EMBL/GenBank/DDBJ databases">
        <authorList>
            <person name="Kallberg Y."/>
            <person name="Tangrot J."/>
            <person name="Rosling A."/>
        </authorList>
    </citation>
    <scope>NUCLEOTIDE SEQUENCE [LARGE SCALE GENOMIC DNA]</scope>
    <source>
        <strain evidence="1 2">120-4 pot B 10/14</strain>
    </source>
</reference>
<gene>
    <name evidence="1" type="ORF">GMARGA_LOCUS192</name>
</gene>
<organism evidence="1 2">
    <name type="scientific">Gigaspora margarita</name>
    <dbReference type="NCBI Taxonomy" id="4874"/>
    <lineage>
        <taxon>Eukaryota</taxon>
        <taxon>Fungi</taxon>
        <taxon>Fungi incertae sedis</taxon>
        <taxon>Mucoromycota</taxon>
        <taxon>Glomeromycotina</taxon>
        <taxon>Glomeromycetes</taxon>
        <taxon>Diversisporales</taxon>
        <taxon>Gigasporaceae</taxon>
        <taxon>Gigaspora</taxon>
    </lineage>
</organism>
<evidence type="ECO:0000313" key="1">
    <source>
        <dbReference type="EMBL" id="CAG8458693.1"/>
    </source>
</evidence>
<comment type="caution">
    <text evidence="1">The sequence shown here is derived from an EMBL/GenBank/DDBJ whole genome shotgun (WGS) entry which is preliminary data.</text>
</comment>
<name>A0ABM8VVX5_GIGMA</name>
<keyword evidence="2" id="KW-1185">Reference proteome</keyword>